<dbReference type="GO" id="GO:0016747">
    <property type="term" value="F:acyltransferase activity, transferring groups other than amino-acyl groups"/>
    <property type="evidence" value="ECO:0007669"/>
    <property type="project" value="InterPro"/>
</dbReference>
<keyword evidence="2" id="KW-0012">Acyltransferase</keyword>
<reference evidence="6" key="1">
    <citation type="submission" date="2019-06" db="EMBL/GenBank/DDBJ databases">
        <title>Gordonia isolated from sludge of a wastewater treatment plant.</title>
        <authorList>
            <person name="Tamura T."/>
            <person name="Aoyama K."/>
            <person name="Kang Y."/>
            <person name="Saito S."/>
            <person name="Akiyama N."/>
            <person name="Yazawa K."/>
            <person name="Gonoi T."/>
            <person name="Mikami Y."/>
        </authorList>
    </citation>
    <scope>NUCLEOTIDE SEQUENCE [LARGE SCALE GENOMIC DNA]</scope>
    <source>
        <strain evidence="6">NBRC 107697</strain>
    </source>
</reference>
<evidence type="ECO:0000256" key="1">
    <source>
        <dbReference type="ARBA" id="ARBA00022679"/>
    </source>
</evidence>
<dbReference type="PANTHER" id="PTHR43792">
    <property type="entry name" value="GNAT FAMILY, PUTATIVE (AFU_ORTHOLOGUE AFUA_3G00765)-RELATED-RELATED"/>
    <property type="match status" value="1"/>
</dbReference>
<name>A0A7I9UVZ7_9ACTN</name>
<dbReference type="EMBL" id="BJOU01000001">
    <property type="protein sequence ID" value="GED97384.1"/>
    <property type="molecule type" value="Genomic_DNA"/>
</dbReference>
<proteinExistence type="inferred from homology"/>
<evidence type="ECO:0000313" key="6">
    <source>
        <dbReference type="Proteomes" id="UP000444980"/>
    </source>
</evidence>
<dbReference type="SUPFAM" id="SSF55729">
    <property type="entry name" value="Acyl-CoA N-acyltransferases (Nat)"/>
    <property type="match status" value="1"/>
</dbReference>
<protein>
    <recommendedName>
        <fullName evidence="4">N-acetyltransferase domain-containing protein</fullName>
    </recommendedName>
</protein>
<comment type="similarity">
    <text evidence="3">Belongs to the acetyltransferase family. RimJ subfamily.</text>
</comment>
<dbReference type="InterPro" id="IPR016181">
    <property type="entry name" value="Acyl_CoA_acyltransferase"/>
</dbReference>
<sequence length="157" mass="16987">MYRACQDPDIQRFTLVPVPYRRSDAEQFVRVTAPSPDSVTRVITTADDVLVGCIGVALRDAGGSVGYWSVPEHRGRGYMTEALAAVVDEALSSDGLGLTRLTWSALPANLLSARLAARAGFRYTGVRTETAGGRDEQVVTAELHAGDERIPQIWPDV</sequence>
<dbReference type="CDD" id="cd04301">
    <property type="entry name" value="NAT_SF"/>
    <property type="match status" value="1"/>
</dbReference>
<dbReference type="Gene3D" id="3.40.630.30">
    <property type="match status" value="1"/>
</dbReference>
<keyword evidence="1" id="KW-0808">Transferase</keyword>
<keyword evidence="6" id="KW-1185">Reference proteome</keyword>
<evidence type="ECO:0000256" key="3">
    <source>
        <dbReference type="ARBA" id="ARBA00038502"/>
    </source>
</evidence>
<dbReference type="Proteomes" id="UP000444980">
    <property type="component" value="Unassembled WGS sequence"/>
</dbReference>
<feature type="domain" description="N-acetyltransferase" evidence="4">
    <location>
        <begin position="1"/>
        <end position="146"/>
    </location>
</feature>
<organism evidence="5 6">
    <name type="scientific">Gordonia crocea</name>
    <dbReference type="NCBI Taxonomy" id="589162"/>
    <lineage>
        <taxon>Bacteria</taxon>
        <taxon>Bacillati</taxon>
        <taxon>Actinomycetota</taxon>
        <taxon>Actinomycetes</taxon>
        <taxon>Mycobacteriales</taxon>
        <taxon>Gordoniaceae</taxon>
        <taxon>Gordonia</taxon>
    </lineage>
</organism>
<dbReference type="PANTHER" id="PTHR43792:SF8">
    <property type="entry name" value="[RIBOSOMAL PROTEIN US5]-ALANINE N-ACETYLTRANSFERASE"/>
    <property type="match status" value="1"/>
</dbReference>
<dbReference type="InterPro" id="IPR051531">
    <property type="entry name" value="N-acetyltransferase"/>
</dbReference>
<dbReference type="PROSITE" id="PS51186">
    <property type="entry name" value="GNAT"/>
    <property type="match status" value="1"/>
</dbReference>
<dbReference type="Pfam" id="PF13302">
    <property type="entry name" value="Acetyltransf_3"/>
    <property type="match status" value="1"/>
</dbReference>
<evidence type="ECO:0000259" key="4">
    <source>
        <dbReference type="PROSITE" id="PS51186"/>
    </source>
</evidence>
<evidence type="ECO:0000256" key="2">
    <source>
        <dbReference type="ARBA" id="ARBA00023315"/>
    </source>
</evidence>
<dbReference type="AlphaFoldDB" id="A0A7I9UVZ7"/>
<comment type="caution">
    <text evidence="5">The sequence shown here is derived from an EMBL/GenBank/DDBJ whole genome shotgun (WGS) entry which is preliminary data.</text>
</comment>
<gene>
    <name evidence="5" type="ORF">nbrc107697_14230</name>
</gene>
<evidence type="ECO:0000313" key="5">
    <source>
        <dbReference type="EMBL" id="GED97384.1"/>
    </source>
</evidence>
<dbReference type="InterPro" id="IPR000182">
    <property type="entry name" value="GNAT_dom"/>
</dbReference>
<accession>A0A7I9UVZ7</accession>